<dbReference type="PANTHER" id="PTHR10009">
    <property type="entry name" value="PROTEIN YELLOW-RELATED"/>
    <property type="match status" value="1"/>
</dbReference>
<proteinExistence type="inferred from homology"/>
<dbReference type="InterPro" id="IPR011042">
    <property type="entry name" value="6-blade_b-propeller_TolB-like"/>
</dbReference>
<organism evidence="4 5">
    <name type="scientific">Rhodnius prolixus</name>
    <name type="common">Triatomid bug</name>
    <dbReference type="NCBI Taxonomy" id="13249"/>
    <lineage>
        <taxon>Eukaryota</taxon>
        <taxon>Metazoa</taxon>
        <taxon>Ecdysozoa</taxon>
        <taxon>Arthropoda</taxon>
        <taxon>Hexapoda</taxon>
        <taxon>Insecta</taxon>
        <taxon>Pterygota</taxon>
        <taxon>Neoptera</taxon>
        <taxon>Paraneoptera</taxon>
        <taxon>Hemiptera</taxon>
        <taxon>Heteroptera</taxon>
        <taxon>Panheteroptera</taxon>
        <taxon>Cimicomorpha</taxon>
        <taxon>Reduviidae</taxon>
        <taxon>Triatominae</taxon>
        <taxon>Rhodnius</taxon>
    </lineage>
</organism>
<dbReference type="PANTHER" id="PTHR10009:SF6">
    <property type="entry name" value="FI16876P1"/>
    <property type="match status" value="1"/>
</dbReference>
<dbReference type="EMBL" id="ACPB03022089">
    <property type="status" value="NOT_ANNOTATED_CDS"/>
    <property type="molecule type" value="Genomic_DNA"/>
</dbReference>
<keyword evidence="5" id="KW-1185">Reference proteome</keyword>
<keyword evidence="3" id="KW-0964">Secreted</keyword>
<evidence type="ECO:0000256" key="2">
    <source>
        <dbReference type="ARBA" id="ARBA00009127"/>
    </source>
</evidence>
<reference evidence="4" key="1">
    <citation type="submission" date="2015-05" db="UniProtKB">
        <authorList>
            <consortium name="EnsemblMetazoa"/>
        </authorList>
    </citation>
    <scope>IDENTIFICATION</scope>
</reference>
<evidence type="ECO:0000256" key="1">
    <source>
        <dbReference type="ARBA" id="ARBA00004613"/>
    </source>
</evidence>
<dbReference type="AlphaFoldDB" id="T1H9E6"/>
<protein>
    <submittedName>
        <fullName evidence="4">Uncharacterized protein</fullName>
    </submittedName>
</protein>
<dbReference type="GO" id="GO:0005576">
    <property type="term" value="C:extracellular region"/>
    <property type="evidence" value="ECO:0007669"/>
    <property type="project" value="UniProtKB-SubCell"/>
</dbReference>
<sequence length="216" mass="24519">VVHIVNLSPFVTDKSRFQYIEVETYQRQTFIYVSDAGSNLIIVWDTTRGQGFKVLLPNNVRDGAHSPKDAVLYVALLKGRCNGSFLYFTYLHGKKLFHIDTQNLRSGKTTGGIEEDGVKPGRIVLLGTDHGTTLFFRIRGKADIYMWNSTQEFRSENLILAQPIDNGRFPTHVTSGYRSLIWTLESNFPDFMEDRVNELGPSAKIHPTIKFCGEEI</sequence>
<name>T1H9E6_RHOPR</name>
<comment type="subcellular location">
    <subcellularLocation>
        <location evidence="1">Secreted</location>
    </subcellularLocation>
</comment>
<dbReference type="SUPFAM" id="SSF51004">
    <property type="entry name" value="C-terminal (heme d1) domain of cytochrome cd1-nitrite reductase"/>
    <property type="match status" value="1"/>
</dbReference>
<dbReference type="Pfam" id="PF03022">
    <property type="entry name" value="MRJP"/>
    <property type="match status" value="1"/>
</dbReference>
<dbReference type="InterPro" id="IPR017996">
    <property type="entry name" value="MRJP/yellow-related"/>
</dbReference>
<dbReference type="VEuPathDB" id="VectorBase:RPRC000649"/>
<dbReference type="Gene3D" id="2.120.10.30">
    <property type="entry name" value="TolB, C-terminal domain"/>
    <property type="match status" value="1"/>
</dbReference>
<dbReference type="Proteomes" id="UP000015103">
    <property type="component" value="Unassembled WGS sequence"/>
</dbReference>
<dbReference type="HOGENOM" id="CLU_1280565_0_0_1"/>
<evidence type="ECO:0000256" key="3">
    <source>
        <dbReference type="ARBA" id="ARBA00022525"/>
    </source>
</evidence>
<dbReference type="InParanoid" id="T1H9E6"/>
<evidence type="ECO:0000313" key="4">
    <source>
        <dbReference type="EnsemblMetazoa" id="RPRC000649-PA"/>
    </source>
</evidence>
<evidence type="ECO:0000313" key="5">
    <source>
        <dbReference type="Proteomes" id="UP000015103"/>
    </source>
</evidence>
<dbReference type="OMA" id="TRAVIVW"/>
<accession>T1H9E6</accession>
<dbReference type="eggNOG" id="ENOG502RVWU">
    <property type="taxonomic scope" value="Eukaryota"/>
</dbReference>
<dbReference type="STRING" id="13249.T1H9E6"/>
<dbReference type="InterPro" id="IPR011048">
    <property type="entry name" value="Haem_d1_sf"/>
</dbReference>
<comment type="similarity">
    <text evidence="2">Belongs to the major royal jelly protein family.</text>
</comment>
<dbReference type="EnsemblMetazoa" id="RPRC000649-RA">
    <property type="protein sequence ID" value="RPRC000649-PA"/>
    <property type="gene ID" value="RPRC000649"/>
</dbReference>